<feature type="transmembrane region" description="Helical" evidence="2">
    <location>
        <begin position="168"/>
        <end position="192"/>
    </location>
</feature>
<proteinExistence type="predicted"/>
<keyword evidence="2" id="KW-1133">Transmembrane helix</keyword>
<feature type="compositionally biased region" description="Low complexity" evidence="1">
    <location>
        <begin position="44"/>
        <end position="54"/>
    </location>
</feature>
<name>A0A5N7A9N8_9EURO</name>
<sequence length="238" mass="26234">MSLKSASSVLEGATDKTTTTTAAGSALTDSAVPTAQRHAKHLGTTVTQPTSLTTPGEFPGEKTQDDAAAQDTSAGPWYEPMTAWLRDVVPNTFDWFESTVKWLLAWIFPPPRQAAIFEAALQKPYATSFLVCQLICCGVPFFIFLAGTFVFAAVAVLLWAILSFVILGPILLVASMMGVYLWSWGLVLYAVIKWVDRTFLGGVISKFWLSQVPREEQPQDIQEDHERKQKKEGTKETN</sequence>
<organism evidence="3 4">
    <name type="scientific">Aspergillus caelatus</name>
    <dbReference type="NCBI Taxonomy" id="61420"/>
    <lineage>
        <taxon>Eukaryota</taxon>
        <taxon>Fungi</taxon>
        <taxon>Dikarya</taxon>
        <taxon>Ascomycota</taxon>
        <taxon>Pezizomycotina</taxon>
        <taxon>Eurotiomycetes</taxon>
        <taxon>Eurotiomycetidae</taxon>
        <taxon>Eurotiales</taxon>
        <taxon>Aspergillaceae</taxon>
        <taxon>Aspergillus</taxon>
        <taxon>Aspergillus subgen. Circumdati</taxon>
    </lineage>
</organism>
<feature type="region of interest" description="Disordered" evidence="1">
    <location>
        <begin position="1"/>
        <end position="71"/>
    </location>
</feature>
<evidence type="ECO:0000256" key="2">
    <source>
        <dbReference type="SAM" id="Phobius"/>
    </source>
</evidence>
<evidence type="ECO:0000256" key="1">
    <source>
        <dbReference type="SAM" id="MobiDB-lite"/>
    </source>
</evidence>
<dbReference type="Pfam" id="PF16015">
    <property type="entry name" value="Promethin"/>
    <property type="match status" value="1"/>
</dbReference>
<keyword evidence="4" id="KW-1185">Reference proteome</keyword>
<keyword evidence="2" id="KW-0812">Transmembrane</keyword>
<evidence type="ECO:0000313" key="4">
    <source>
        <dbReference type="Proteomes" id="UP000326268"/>
    </source>
</evidence>
<dbReference type="AlphaFoldDB" id="A0A5N7A9N8"/>
<keyword evidence="2" id="KW-0472">Membrane</keyword>
<feature type="compositionally biased region" description="Low complexity" evidence="1">
    <location>
        <begin position="15"/>
        <end position="31"/>
    </location>
</feature>
<feature type="region of interest" description="Disordered" evidence="1">
    <location>
        <begin position="214"/>
        <end position="238"/>
    </location>
</feature>
<dbReference type="Proteomes" id="UP000326268">
    <property type="component" value="Unassembled WGS sequence"/>
</dbReference>
<dbReference type="GeneID" id="43650683"/>
<evidence type="ECO:0000313" key="3">
    <source>
        <dbReference type="EMBL" id="KAE8366587.1"/>
    </source>
</evidence>
<gene>
    <name evidence="3" type="ORF">BDV27DRAFT_125038</name>
</gene>
<reference evidence="3 4" key="1">
    <citation type="submission" date="2019-04" db="EMBL/GenBank/DDBJ databases">
        <title>Friends and foes A comparative genomics studyof 23 Aspergillus species from section Flavi.</title>
        <authorList>
            <consortium name="DOE Joint Genome Institute"/>
            <person name="Kjaerbolling I."/>
            <person name="Vesth T."/>
            <person name="Frisvad J.C."/>
            <person name="Nybo J.L."/>
            <person name="Theobald S."/>
            <person name="Kildgaard S."/>
            <person name="Isbrandt T."/>
            <person name="Kuo A."/>
            <person name="Sato A."/>
            <person name="Lyhne E.K."/>
            <person name="Kogle M.E."/>
            <person name="Wiebenga A."/>
            <person name="Kun R.S."/>
            <person name="Lubbers R.J."/>
            <person name="Makela M.R."/>
            <person name="Barry K."/>
            <person name="Chovatia M."/>
            <person name="Clum A."/>
            <person name="Daum C."/>
            <person name="Haridas S."/>
            <person name="He G."/>
            <person name="LaButti K."/>
            <person name="Lipzen A."/>
            <person name="Mondo S."/>
            <person name="Riley R."/>
            <person name="Salamov A."/>
            <person name="Simmons B.A."/>
            <person name="Magnuson J.K."/>
            <person name="Henrissat B."/>
            <person name="Mortensen U.H."/>
            <person name="Larsen T.O."/>
            <person name="Devries R.P."/>
            <person name="Grigoriev I.V."/>
            <person name="Machida M."/>
            <person name="Baker S.E."/>
            <person name="Andersen M.R."/>
        </authorList>
    </citation>
    <scope>NUCLEOTIDE SEQUENCE [LARGE SCALE GENOMIC DNA]</scope>
    <source>
        <strain evidence="3 4">CBS 763.97</strain>
    </source>
</reference>
<dbReference type="OrthoDB" id="4223899at2759"/>
<feature type="transmembrane region" description="Helical" evidence="2">
    <location>
        <begin position="129"/>
        <end position="162"/>
    </location>
</feature>
<protein>
    <submittedName>
        <fullName evidence="3">Uncharacterized protein</fullName>
    </submittedName>
</protein>
<dbReference type="EMBL" id="ML737610">
    <property type="protein sequence ID" value="KAE8366587.1"/>
    <property type="molecule type" value="Genomic_DNA"/>
</dbReference>
<accession>A0A5N7A9N8</accession>
<dbReference type="RefSeq" id="XP_031929668.1">
    <property type="nucleotide sequence ID" value="XM_032066237.1"/>
</dbReference>